<keyword evidence="8 23" id="KW-0732">Signal</keyword>
<dbReference type="GO" id="GO:0048544">
    <property type="term" value="P:recognition of pollen"/>
    <property type="evidence" value="ECO:0007669"/>
    <property type="project" value="InterPro"/>
</dbReference>
<proteinExistence type="predicted"/>
<feature type="region of interest" description="Disordered" evidence="21">
    <location>
        <begin position="904"/>
        <end position="942"/>
    </location>
</feature>
<sequence length="942" mass="106470">MRGLPPNFHHSSYIFFSVFFVLILFPEFSFSANTLSHTESLTLSSNNTISSLGNIFELGFFKPASASRWYLGVWYKVISKRTYVWVANRDHPLSSSIGTLKISDSNLVLLDQSDTPVWSTNLTRGDVTSPVVAELLDNGNFVLRDSENNSPDGVLWQSFDFPTDTLLPEMKLGWDLKTGYNRFLRSWKSLDDPSSGDFSFRLETRGFPESFLWNKESRVYRSGPWNGIRFSGVPEMQPFDYMVFNFTASNDVVTYSFHITKNNIYSRLSLSSTGSLQRFTWIESAQNWNQFWYAPKDQCDEYKECGTYGYCDSNTSPVCNCIRGFEPRNPQVWGLRDGSDGCVRKTELSCEGGDGFVRLKKMKLPDTTASSVDRGIGTRQCEEKCKKDCNCTAFANTDIRDGGFGCVTWTGEISDIRNYAKGGQDLYVRLAATDLDDERNRSAKIIGSIIGVGVLLLLLSFIIFCWKRKQKRSMAIETPFVDQVRSQDLLMNEVVISSRRHISRENKTEDLELPLMEFDAVSIATDKFSNANKLGQGGFGIVYKGRLLDGQEIAVKRLSKMSVQGTGEFKNEVRLIARLQHINLVRLLGCCVDKGEKMLIYEYLENLSLDFHLFDKTRRSNLNWQTRFDIINGIARGLLYLHQDSRFRIIHRDLKASNVLLGKDMTPKISDFGMARIFGREEGEAITRKVVGTYGYMSPEYAMDGIFSMKSDVFSFGVLLLEIISGKRNRGFYDSNRDLNLLGCVWRYWKEGNGFEIVDPIITESPSTFRPHEIFRCIQIGLLCVQERADDRPMMSSVVLMFGSETTAIPQPKPPGYCVGRSPLETDSSSSKQHDDEYWTVNQMTVSVLDARNFYWDMLSADAIQEQLADLDLRIMGYIGLVGEEVVVMETKGVTTATSSDSKYLVKKRSEANGKQSTSPKTENSAAMASCDSPTAGPQFTT</sequence>
<evidence type="ECO:0000256" key="6">
    <source>
        <dbReference type="ARBA" id="ARBA00022679"/>
    </source>
</evidence>
<feature type="compositionally biased region" description="Polar residues" evidence="21">
    <location>
        <begin position="913"/>
        <end position="942"/>
    </location>
</feature>
<reference evidence="27" key="1">
    <citation type="journal article" date="2013" name="PLoS Biol.">
        <title>Secondary evolution of a self-incompatibility locus in the brassicaceae genus leavenworthia.</title>
        <authorList>
            <person name="Chantha S.C."/>
            <person name="Herman A.C."/>
            <person name="Platts A.E."/>
            <person name="Vekemans X."/>
            <person name="Schoen D.J."/>
        </authorList>
    </citation>
    <scope>NUCLEOTIDE SEQUENCE</scope>
</reference>
<comment type="catalytic activity">
    <reaction evidence="18">
        <text>L-threonyl-[protein] + ATP = O-phospho-L-threonyl-[protein] + ADP + H(+)</text>
        <dbReference type="Rhea" id="RHEA:46608"/>
        <dbReference type="Rhea" id="RHEA-COMP:11060"/>
        <dbReference type="Rhea" id="RHEA-COMP:11605"/>
        <dbReference type="ChEBI" id="CHEBI:15378"/>
        <dbReference type="ChEBI" id="CHEBI:30013"/>
        <dbReference type="ChEBI" id="CHEBI:30616"/>
        <dbReference type="ChEBI" id="CHEBI:61977"/>
        <dbReference type="ChEBI" id="CHEBI:456216"/>
        <dbReference type="EC" id="2.7.11.1"/>
    </reaction>
</comment>
<keyword evidence="10 20" id="KW-0547">Nucleotide-binding</keyword>
<evidence type="ECO:0000256" key="20">
    <source>
        <dbReference type="PROSITE-ProRule" id="PRU10141"/>
    </source>
</evidence>
<dbReference type="Pfam" id="PF08276">
    <property type="entry name" value="PAN_2"/>
    <property type="match status" value="1"/>
</dbReference>
<gene>
    <name evidence="27" type="primary">ARK3</name>
</gene>
<dbReference type="InterPro" id="IPR022126">
    <property type="entry name" value="S-locus_recpt_kinase"/>
</dbReference>
<evidence type="ECO:0000259" key="26">
    <source>
        <dbReference type="PROSITE" id="PS50948"/>
    </source>
</evidence>
<dbReference type="Pfam" id="PF01453">
    <property type="entry name" value="B_lectin"/>
    <property type="match status" value="1"/>
</dbReference>
<evidence type="ECO:0000256" key="4">
    <source>
        <dbReference type="ARBA" id="ARBA00022527"/>
    </source>
</evidence>
<dbReference type="Pfam" id="PF12398">
    <property type="entry name" value="DUF3660"/>
    <property type="match status" value="1"/>
</dbReference>
<comment type="subcellular location">
    <subcellularLocation>
        <location evidence="1">Cell membrane</location>
        <topology evidence="1">Single-pass type I membrane protein</topology>
    </subcellularLocation>
</comment>
<evidence type="ECO:0000256" key="22">
    <source>
        <dbReference type="SAM" id="Phobius"/>
    </source>
</evidence>
<feature type="domain" description="Bulb-type lectin" evidence="25">
    <location>
        <begin position="34"/>
        <end position="156"/>
    </location>
</feature>
<dbReference type="PROSITE" id="PS00108">
    <property type="entry name" value="PROTEIN_KINASE_ST"/>
    <property type="match status" value="1"/>
</dbReference>
<reference evidence="27" key="2">
    <citation type="submission" date="2013-05" db="EMBL/GenBank/DDBJ databases">
        <authorList>
            <person name="Chantha S.-C."/>
            <person name="Platts A.E."/>
            <person name="Schoen D.J."/>
        </authorList>
    </citation>
    <scope>NUCLEOTIDE SEQUENCE</scope>
</reference>
<dbReference type="GO" id="GO:0005886">
    <property type="term" value="C:plasma membrane"/>
    <property type="evidence" value="ECO:0007669"/>
    <property type="project" value="UniProtKB-SubCell"/>
</dbReference>
<keyword evidence="7 22" id="KW-0812">Transmembrane</keyword>
<dbReference type="GO" id="GO:0005524">
    <property type="term" value="F:ATP binding"/>
    <property type="evidence" value="ECO:0007669"/>
    <property type="project" value="UniProtKB-UniRule"/>
</dbReference>
<dbReference type="FunFam" id="2.90.10.10:FF:000009">
    <property type="entry name" value="Receptor-like serine/threonine-protein kinase SD1-8"/>
    <property type="match status" value="1"/>
</dbReference>
<keyword evidence="15" id="KW-1015">Disulfide bond</keyword>
<evidence type="ECO:0000256" key="1">
    <source>
        <dbReference type="ARBA" id="ARBA00004251"/>
    </source>
</evidence>
<dbReference type="PANTHER" id="PTHR32444:SF89">
    <property type="entry name" value="S GLYCOPROTEIN"/>
    <property type="match status" value="1"/>
</dbReference>
<keyword evidence="4" id="KW-0723">Serine/threonine-protein kinase</keyword>
<evidence type="ECO:0000256" key="10">
    <source>
        <dbReference type="ARBA" id="ARBA00022741"/>
    </source>
</evidence>
<evidence type="ECO:0000256" key="23">
    <source>
        <dbReference type="SAM" id="SignalP"/>
    </source>
</evidence>
<keyword evidence="14 22" id="KW-0472">Membrane</keyword>
<dbReference type="Gene3D" id="3.30.200.20">
    <property type="entry name" value="Phosphorylase Kinase, domain 1"/>
    <property type="match status" value="1"/>
</dbReference>
<dbReference type="FunFam" id="3.30.200.20:FF:000195">
    <property type="entry name" value="G-type lectin S-receptor-like serine/threonine-protein kinase"/>
    <property type="match status" value="1"/>
</dbReference>
<dbReference type="Pfam" id="PF00954">
    <property type="entry name" value="S_locus_glycop"/>
    <property type="match status" value="1"/>
</dbReference>
<dbReference type="EMBL" id="KF032299">
    <property type="protein sequence ID" value="AGN12878.1"/>
    <property type="molecule type" value="Genomic_DNA"/>
</dbReference>
<dbReference type="InterPro" id="IPR008271">
    <property type="entry name" value="Ser/Thr_kinase_AS"/>
</dbReference>
<keyword evidence="9" id="KW-0430">Lectin</keyword>
<dbReference type="InterPro" id="IPR011009">
    <property type="entry name" value="Kinase-like_dom_sf"/>
</dbReference>
<keyword evidence="12 20" id="KW-0067">ATP-binding</keyword>
<evidence type="ECO:0000256" key="12">
    <source>
        <dbReference type="ARBA" id="ARBA00022840"/>
    </source>
</evidence>
<dbReference type="Gene3D" id="2.90.10.10">
    <property type="entry name" value="Bulb-type lectin domain"/>
    <property type="match status" value="1"/>
</dbReference>
<dbReference type="PANTHER" id="PTHR32444">
    <property type="entry name" value="BULB-TYPE LECTIN DOMAIN-CONTAINING PROTEIN"/>
    <property type="match status" value="1"/>
</dbReference>
<evidence type="ECO:0000256" key="11">
    <source>
        <dbReference type="ARBA" id="ARBA00022777"/>
    </source>
</evidence>
<dbReference type="Gene3D" id="1.10.510.10">
    <property type="entry name" value="Transferase(Phosphotransferase) domain 1"/>
    <property type="match status" value="1"/>
</dbReference>
<dbReference type="SMART" id="SM00220">
    <property type="entry name" value="S_TKc"/>
    <property type="match status" value="1"/>
</dbReference>
<dbReference type="InterPro" id="IPR003609">
    <property type="entry name" value="Pan_app"/>
</dbReference>
<evidence type="ECO:0000256" key="13">
    <source>
        <dbReference type="ARBA" id="ARBA00022989"/>
    </source>
</evidence>
<dbReference type="CDD" id="cd14066">
    <property type="entry name" value="STKc_IRAK"/>
    <property type="match status" value="1"/>
</dbReference>
<evidence type="ECO:0000256" key="2">
    <source>
        <dbReference type="ARBA" id="ARBA00012513"/>
    </source>
</evidence>
<feature type="domain" description="Apple" evidence="26">
    <location>
        <begin position="350"/>
        <end position="431"/>
    </location>
</feature>
<evidence type="ECO:0000313" key="27">
    <source>
        <dbReference type="EMBL" id="AGN12878.1"/>
    </source>
</evidence>
<dbReference type="InterPro" id="IPR021820">
    <property type="entry name" value="S-locus_recpt_kinase_C"/>
</dbReference>
<dbReference type="EC" id="2.7.11.1" evidence="2"/>
<dbReference type="InterPro" id="IPR000719">
    <property type="entry name" value="Prot_kinase_dom"/>
</dbReference>
<comment type="catalytic activity">
    <reaction evidence="19">
        <text>L-seryl-[protein] + ATP = O-phospho-L-seryl-[protein] + ADP + H(+)</text>
        <dbReference type="Rhea" id="RHEA:17989"/>
        <dbReference type="Rhea" id="RHEA-COMP:9863"/>
        <dbReference type="Rhea" id="RHEA-COMP:11604"/>
        <dbReference type="ChEBI" id="CHEBI:15378"/>
        <dbReference type="ChEBI" id="CHEBI:29999"/>
        <dbReference type="ChEBI" id="CHEBI:30616"/>
        <dbReference type="ChEBI" id="CHEBI:83421"/>
        <dbReference type="ChEBI" id="CHEBI:456216"/>
        <dbReference type="EC" id="2.7.11.1"/>
    </reaction>
</comment>
<evidence type="ECO:0000256" key="21">
    <source>
        <dbReference type="SAM" id="MobiDB-lite"/>
    </source>
</evidence>
<feature type="signal peptide" evidence="23">
    <location>
        <begin position="1"/>
        <end position="31"/>
    </location>
</feature>
<evidence type="ECO:0000256" key="15">
    <source>
        <dbReference type="ARBA" id="ARBA00023157"/>
    </source>
</evidence>
<evidence type="ECO:0000256" key="16">
    <source>
        <dbReference type="ARBA" id="ARBA00023170"/>
    </source>
</evidence>
<feature type="domain" description="Protein kinase" evidence="24">
    <location>
        <begin position="528"/>
        <end position="807"/>
    </location>
</feature>
<evidence type="ECO:0000256" key="19">
    <source>
        <dbReference type="ARBA" id="ARBA00048679"/>
    </source>
</evidence>
<evidence type="ECO:0000256" key="14">
    <source>
        <dbReference type="ARBA" id="ARBA00023136"/>
    </source>
</evidence>
<evidence type="ECO:0000256" key="17">
    <source>
        <dbReference type="ARBA" id="ARBA00023180"/>
    </source>
</evidence>
<keyword evidence="3" id="KW-1003">Cell membrane</keyword>
<dbReference type="Pfam" id="PF07714">
    <property type="entry name" value="PK_Tyr_Ser-Thr"/>
    <property type="match status" value="1"/>
</dbReference>
<organism evidence="27">
    <name type="scientific">Sisymbrium irio</name>
    <name type="common">London rocket</name>
    <dbReference type="NCBI Taxonomy" id="3730"/>
    <lineage>
        <taxon>Eukaryota</taxon>
        <taxon>Viridiplantae</taxon>
        <taxon>Streptophyta</taxon>
        <taxon>Embryophyta</taxon>
        <taxon>Tracheophyta</taxon>
        <taxon>Spermatophyta</taxon>
        <taxon>Magnoliopsida</taxon>
        <taxon>eudicotyledons</taxon>
        <taxon>Gunneridae</taxon>
        <taxon>Pentapetalae</taxon>
        <taxon>rosids</taxon>
        <taxon>malvids</taxon>
        <taxon>Brassicales</taxon>
        <taxon>Brassicaceae</taxon>
        <taxon>Sisymbrieae</taxon>
        <taxon>Sisymbrium</taxon>
    </lineage>
</organism>
<evidence type="ECO:0000256" key="18">
    <source>
        <dbReference type="ARBA" id="ARBA00047899"/>
    </source>
</evidence>
<evidence type="ECO:0000256" key="8">
    <source>
        <dbReference type="ARBA" id="ARBA00022729"/>
    </source>
</evidence>
<keyword evidence="17" id="KW-0325">Glycoprotein</keyword>
<evidence type="ECO:0000256" key="3">
    <source>
        <dbReference type="ARBA" id="ARBA00022475"/>
    </source>
</evidence>
<dbReference type="PIRSF" id="PIRSF000641">
    <property type="entry name" value="SRK"/>
    <property type="match status" value="1"/>
</dbReference>
<dbReference type="FunFam" id="1.10.510.10:FF:000060">
    <property type="entry name" value="G-type lectin S-receptor-like serine/threonine-protein kinase"/>
    <property type="match status" value="1"/>
</dbReference>
<protein>
    <recommendedName>
        <fullName evidence="2">non-specific serine/threonine protein kinase</fullName>
        <ecNumber evidence="2">2.7.11.1</ecNumber>
    </recommendedName>
</protein>
<dbReference type="PROSITE" id="PS50948">
    <property type="entry name" value="PAN"/>
    <property type="match status" value="1"/>
</dbReference>
<evidence type="ECO:0000256" key="9">
    <source>
        <dbReference type="ARBA" id="ARBA00022734"/>
    </source>
</evidence>
<dbReference type="SUPFAM" id="SSF56112">
    <property type="entry name" value="Protein kinase-like (PK-like)"/>
    <property type="match status" value="1"/>
</dbReference>
<evidence type="ECO:0000259" key="25">
    <source>
        <dbReference type="PROSITE" id="PS50927"/>
    </source>
</evidence>
<dbReference type="PROSITE" id="PS00107">
    <property type="entry name" value="PROTEIN_KINASE_ATP"/>
    <property type="match status" value="1"/>
</dbReference>
<feature type="binding site" evidence="20">
    <location>
        <position position="556"/>
    </location>
    <ligand>
        <name>ATP</name>
        <dbReference type="ChEBI" id="CHEBI:30616"/>
    </ligand>
</feature>
<feature type="chain" id="PRO_5004479996" description="non-specific serine/threonine protein kinase" evidence="23">
    <location>
        <begin position="32"/>
        <end position="942"/>
    </location>
</feature>
<dbReference type="InterPro" id="IPR036426">
    <property type="entry name" value="Bulb-type_lectin_dom_sf"/>
</dbReference>
<feature type="transmembrane region" description="Helical" evidence="22">
    <location>
        <begin position="445"/>
        <end position="466"/>
    </location>
</feature>
<keyword evidence="16 27" id="KW-0675">Receptor</keyword>
<dbReference type="InterPro" id="IPR024171">
    <property type="entry name" value="SRK-like_kinase"/>
</dbReference>
<dbReference type="CDD" id="cd01098">
    <property type="entry name" value="PAN_AP_plant"/>
    <property type="match status" value="1"/>
</dbReference>
<dbReference type="PROSITE" id="PS50927">
    <property type="entry name" value="BULB_LECTIN"/>
    <property type="match status" value="1"/>
</dbReference>
<dbReference type="SMART" id="SM00108">
    <property type="entry name" value="B_lectin"/>
    <property type="match status" value="1"/>
</dbReference>
<keyword evidence="11 27" id="KW-0418">Kinase</keyword>
<dbReference type="PROSITE" id="PS50011">
    <property type="entry name" value="PROTEIN_KINASE_DOM"/>
    <property type="match status" value="1"/>
</dbReference>
<dbReference type="GO" id="GO:0004674">
    <property type="term" value="F:protein serine/threonine kinase activity"/>
    <property type="evidence" value="ECO:0007669"/>
    <property type="project" value="UniProtKB-KW"/>
</dbReference>
<dbReference type="InterPro" id="IPR000858">
    <property type="entry name" value="S_locus_glycoprot_dom"/>
</dbReference>
<dbReference type="SMART" id="SM00473">
    <property type="entry name" value="PAN_AP"/>
    <property type="match status" value="1"/>
</dbReference>
<keyword evidence="5" id="KW-0597">Phosphoprotein</keyword>
<evidence type="ECO:0000256" key="5">
    <source>
        <dbReference type="ARBA" id="ARBA00022553"/>
    </source>
</evidence>
<dbReference type="CDD" id="cd00028">
    <property type="entry name" value="B_lectin"/>
    <property type="match status" value="1"/>
</dbReference>
<dbReference type="InterPro" id="IPR001245">
    <property type="entry name" value="Ser-Thr/Tyr_kinase_cat_dom"/>
</dbReference>
<keyword evidence="13 22" id="KW-1133">Transmembrane helix</keyword>
<evidence type="ECO:0000259" key="24">
    <source>
        <dbReference type="PROSITE" id="PS50011"/>
    </source>
</evidence>
<dbReference type="Pfam" id="PF11883">
    <property type="entry name" value="DUF3403"/>
    <property type="match status" value="1"/>
</dbReference>
<name>R9S9Z3_SISIR</name>
<dbReference type="GO" id="GO:0030246">
    <property type="term" value="F:carbohydrate binding"/>
    <property type="evidence" value="ECO:0007669"/>
    <property type="project" value="UniProtKB-KW"/>
</dbReference>
<keyword evidence="6" id="KW-0808">Transferase</keyword>
<dbReference type="InterPro" id="IPR017441">
    <property type="entry name" value="Protein_kinase_ATP_BS"/>
</dbReference>
<dbReference type="AlphaFoldDB" id="R9S9Z3"/>
<evidence type="ECO:0000256" key="7">
    <source>
        <dbReference type="ARBA" id="ARBA00022692"/>
    </source>
</evidence>
<dbReference type="SUPFAM" id="SSF51110">
    <property type="entry name" value="alpha-D-mannose-specific plant lectins"/>
    <property type="match status" value="1"/>
</dbReference>
<dbReference type="InterPro" id="IPR001480">
    <property type="entry name" value="Bulb-type_lectin_dom"/>
</dbReference>
<accession>R9S9Z3</accession>